<organism evidence="3 4">
    <name type="scientific">Amphibalanus amphitrite</name>
    <name type="common">Striped barnacle</name>
    <name type="synonym">Balanus amphitrite</name>
    <dbReference type="NCBI Taxonomy" id="1232801"/>
    <lineage>
        <taxon>Eukaryota</taxon>
        <taxon>Metazoa</taxon>
        <taxon>Ecdysozoa</taxon>
        <taxon>Arthropoda</taxon>
        <taxon>Crustacea</taxon>
        <taxon>Multicrustacea</taxon>
        <taxon>Cirripedia</taxon>
        <taxon>Thoracica</taxon>
        <taxon>Thoracicalcarea</taxon>
        <taxon>Balanomorpha</taxon>
        <taxon>Balanoidea</taxon>
        <taxon>Balanidae</taxon>
        <taxon>Amphibalaninae</taxon>
        <taxon>Amphibalanus</taxon>
    </lineage>
</organism>
<evidence type="ECO:0000256" key="1">
    <source>
        <dbReference type="SAM" id="MobiDB-lite"/>
    </source>
</evidence>
<reference evidence="3 4" key="1">
    <citation type="submission" date="2019-07" db="EMBL/GenBank/DDBJ databases">
        <title>Draft genome assembly of a fouling barnacle, Amphibalanus amphitrite (Darwin, 1854): The first reference genome for Thecostraca.</title>
        <authorList>
            <person name="Kim W."/>
        </authorList>
    </citation>
    <scope>NUCLEOTIDE SEQUENCE [LARGE SCALE GENOMIC DNA]</scope>
    <source>
        <strain evidence="3">SNU_AA5</strain>
        <tissue evidence="3">Soma without cirri and trophi</tissue>
    </source>
</reference>
<proteinExistence type="predicted"/>
<name>A0A6A4W4Y2_AMPAM</name>
<evidence type="ECO:0000313" key="4">
    <source>
        <dbReference type="Proteomes" id="UP000440578"/>
    </source>
</evidence>
<dbReference type="EMBL" id="VIIS01001272">
    <property type="protein sequence ID" value="KAF0300369.1"/>
    <property type="molecule type" value="Genomic_DNA"/>
</dbReference>
<dbReference type="PANTHER" id="PTHR14540:SF2">
    <property type="entry name" value="INTEGRATOR COMPLEX SUBUNIT 15"/>
    <property type="match status" value="1"/>
</dbReference>
<dbReference type="PANTHER" id="PTHR14540">
    <property type="entry name" value="INTEGRATOR COMPLEX SUBUNIT 15"/>
    <property type="match status" value="1"/>
</dbReference>
<protein>
    <submittedName>
        <fullName evidence="3">Uncharacterized protein</fullName>
    </submittedName>
</protein>
<gene>
    <name evidence="2" type="ORF">FJT64_003961</name>
    <name evidence="3" type="ORF">FJT64_027123</name>
</gene>
<sequence length="391" mass="42358">MHSRRSGSPNMDPLQAMRRMDFPYCVHEALKKLDQIVHQEPTRLRPIQPFVQLLINEFIIFDGTGNSKFRRNLNNVQNLQLLEVLGDYFSLPNSEAARVMAFMVLFQPVPGPEGAAGRRVSLLCRLVSLAVSTRNSQVLSCAGAWLLQQQGCTSAAALRLAESLLEDHLLPLPPPPSSSGEETPDPPAADSLPELAPLFTAGLLTALTHLYRDLRSRPPPPELISQVLRWLESSPSLPLVPLSGTGPVPLPSSAPPPAAACPAAGLMTWSVLSAAVGPSQTVKGADQMARLHLLLLTCLLEVPRLRPQSGGRPALLTHGQLTRLVTALESAGLGADQPPAPHHQLALDRMAQLFQVALAVEGLGHNKRESLQQLSRLRQTPLIRIVLQHNS</sequence>
<dbReference type="EMBL" id="VIIS01001416">
    <property type="protein sequence ID" value="KAF0298689.1"/>
    <property type="molecule type" value="Genomic_DNA"/>
</dbReference>
<keyword evidence="4" id="KW-1185">Reference proteome</keyword>
<dbReference type="InterPro" id="IPR027844">
    <property type="entry name" value="INTS15"/>
</dbReference>
<dbReference type="OrthoDB" id="5861309at2759"/>
<evidence type="ECO:0000313" key="3">
    <source>
        <dbReference type="EMBL" id="KAF0300369.1"/>
    </source>
</evidence>
<dbReference type="AlphaFoldDB" id="A0A6A4W4Y2"/>
<feature type="region of interest" description="Disordered" evidence="1">
    <location>
        <begin position="169"/>
        <end position="192"/>
    </location>
</feature>
<dbReference type="Proteomes" id="UP000440578">
    <property type="component" value="Unassembled WGS sequence"/>
</dbReference>
<dbReference type="Pfam" id="PF14964">
    <property type="entry name" value="INTS15"/>
    <property type="match status" value="1"/>
</dbReference>
<evidence type="ECO:0000313" key="2">
    <source>
        <dbReference type="EMBL" id="KAF0298689.1"/>
    </source>
</evidence>
<accession>A0A6A4W4Y2</accession>
<comment type="caution">
    <text evidence="3">The sequence shown here is derived from an EMBL/GenBank/DDBJ whole genome shotgun (WGS) entry which is preliminary data.</text>
</comment>